<dbReference type="Proteomes" id="UP000271889">
    <property type="component" value="Unassembled WGS sequence"/>
</dbReference>
<sequence>MEAYILGESRMNGQSGEKHEIIISGPLVQWRPIQQYYTCTVDKPKKETKLKGLKSFIAYSLTSSLSRIQVSRRYKHFDWLHDQMSAKYIMIAIPPLPEKQVSGRYEDDLIDHRKHILQLWVNKICRHPVLSQSEVSIV</sequence>
<organism evidence="7 8">
    <name type="scientific">Cylicostephanus goldi</name>
    <name type="common">Nematode worm</name>
    <dbReference type="NCBI Taxonomy" id="71465"/>
    <lineage>
        <taxon>Eukaryota</taxon>
        <taxon>Metazoa</taxon>
        <taxon>Ecdysozoa</taxon>
        <taxon>Nematoda</taxon>
        <taxon>Chromadorea</taxon>
        <taxon>Rhabditida</taxon>
        <taxon>Rhabditina</taxon>
        <taxon>Rhabditomorpha</taxon>
        <taxon>Strongyloidea</taxon>
        <taxon>Strongylidae</taxon>
        <taxon>Cylicostephanus</taxon>
    </lineage>
</organism>
<dbReference type="EMBL" id="UYRV01113202">
    <property type="protein sequence ID" value="VDN28064.1"/>
    <property type="molecule type" value="Genomic_DNA"/>
</dbReference>
<dbReference type="PANTHER" id="PTHR45827">
    <property type="entry name" value="SORTING NEXIN"/>
    <property type="match status" value="1"/>
</dbReference>
<dbReference type="GO" id="GO:0030659">
    <property type="term" value="C:cytoplasmic vesicle membrane"/>
    <property type="evidence" value="ECO:0007669"/>
    <property type="project" value="UniProtKB-SubCell"/>
</dbReference>
<dbReference type="Pfam" id="PF00787">
    <property type="entry name" value="PX"/>
    <property type="match status" value="1"/>
</dbReference>
<comment type="subcellular location">
    <subcellularLocation>
        <location evidence="1">Cytoplasmic vesicle membrane</location>
    </subcellularLocation>
</comment>
<dbReference type="PROSITE" id="PS50195">
    <property type="entry name" value="PX"/>
    <property type="match status" value="1"/>
</dbReference>
<keyword evidence="8" id="KW-1185">Reference proteome</keyword>
<dbReference type="InterPro" id="IPR001683">
    <property type="entry name" value="PX_dom"/>
</dbReference>
<dbReference type="InterPro" id="IPR036871">
    <property type="entry name" value="PX_dom_sf"/>
</dbReference>
<dbReference type="GO" id="GO:0097320">
    <property type="term" value="P:plasma membrane tubulation"/>
    <property type="evidence" value="ECO:0007669"/>
    <property type="project" value="TreeGrafter"/>
</dbReference>
<dbReference type="PANTHER" id="PTHR45827:SF1">
    <property type="entry name" value="SORTING NEXIN"/>
    <property type="match status" value="1"/>
</dbReference>
<protein>
    <recommendedName>
        <fullName evidence="6">PX domain-containing protein</fullName>
    </recommendedName>
</protein>
<evidence type="ECO:0000259" key="6">
    <source>
        <dbReference type="PROSITE" id="PS50195"/>
    </source>
</evidence>
<dbReference type="SUPFAM" id="SSF64268">
    <property type="entry name" value="PX domain"/>
    <property type="match status" value="1"/>
</dbReference>
<dbReference type="GO" id="GO:0006897">
    <property type="term" value="P:endocytosis"/>
    <property type="evidence" value="ECO:0007669"/>
    <property type="project" value="TreeGrafter"/>
</dbReference>
<reference evidence="7 8" key="1">
    <citation type="submission" date="2018-11" db="EMBL/GenBank/DDBJ databases">
        <authorList>
            <consortium name="Pathogen Informatics"/>
        </authorList>
    </citation>
    <scope>NUCLEOTIDE SEQUENCE [LARGE SCALE GENOMIC DNA]</scope>
</reference>
<dbReference type="FunFam" id="3.30.1520.10:FF:000004">
    <property type="entry name" value="Sorting nexin"/>
    <property type="match status" value="1"/>
</dbReference>
<keyword evidence="4" id="KW-0472">Membrane</keyword>
<dbReference type="SMART" id="SM00312">
    <property type="entry name" value="PX"/>
    <property type="match status" value="1"/>
</dbReference>
<keyword evidence="3" id="KW-0728">SH3 domain</keyword>
<feature type="domain" description="PX" evidence="6">
    <location>
        <begin position="37"/>
        <end position="138"/>
    </location>
</feature>
<evidence type="ECO:0000256" key="2">
    <source>
        <dbReference type="ARBA" id="ARBA00010883"/>
    </source>
</evidence>
<accession>A0A3P7MF06</accession>
<evidence type="ECO:0000256" key="1">
    <source>
        <dbReference type="ARBA" id="ARBA00004156"/>
    </source>
</evidence>
<evidence type="ECO:0000256" key="4">
    <source>
        <dbReference type="ARBA" id="ARBA00023136"/>
    </source>
</evidence>
<dbReference type="Gene3D" id="3.30.1520.10">
    <property type="entry name" value="Phox-like domain"/>
    <property type="match status" value="1"/>
</dbReference>
<keyword evidence="5" id="KW-0968">Cytoplasmic vesicle</keyword>
<dbReference type="GO" id="GO:0035091">
    <property type="term" value="F:phosphatidylinositol binding"/>
    <property type="evidence" value="ECO:0007669"/>
    <property type="project" value="InterPro"/>
</dbReference>
<evidence type="ECO:0000256" key="5">
    <source>
        <dbReference type="ARBA" id="ARBA00023329"/>
    </source>
</evidence>
<evidence type="ECO:0000313" key="8">
    <source>
        <dbReference type="Proteomes" id="UP000271889"/>
    </source>
</evidence>
<name>A0A3P7MF06_CYLGO</name>
<gene>
    <name evidence="7" type="ORF">CGOC_LOCUS10842</name>
</gene>
<evidence type="ECO:0000256" key="3">
    <source>
        <dbReference type="ARBA" id="ARBA00022443"/>
    </source>
</evidence>
<dbReference type="AlphaFoldDB" id="A0A3P7MF06"/>
<dbReference type="OrthoDB" id="10254720at2759"/>
<comment type="similarity">
    <text evidence="2">Belongs to the sorting nexin family.</text>
</comment>
<dbReference type="GO" id="GO:0005886">
    <property type="term" value="C:plasma membrane"/>
    <property type="evidence" value="ECO:0007669"/>
    <property type="project" value="TreeGrafter"/>
</dbReference>
<dbReference type="GO" id="GO:0016197">
    <property type="term" value="P:endosomal transport"/>
    <property type="evidence" value="ECO:0007669"/>
    <property type="project" value="TreeGrafter"/>
</dbReference>
<evidence type="ECO:0000313" key="7">
    <source>
        <dbReference type="EMBL" id="VDN28064.1"/>
    </source>
</evidence>
<proteinExistence type="inferred from homology"/>